<dbReference type="Proteomes" id="UP000199534">
    <property type="component" value="Unassembled WGS sequence"/>
</dbReference>
<gene>
    <name evidence="3" type="ORF">SAMN04490243_2018</name>
</gene>
<protein>
    <submittedName>
        <fullName evidence="3">Peptidase family M28</fullName>
    </submittedName>
</protein>
<dbReference type="InterPro" id="IPR045175">
    <property type="entry name" value="M28_fam"/>
</dbReference>
<dbReference type="PROSITE" id="PS00018">
    <property type="entry name" value="EF_HAND_1"/>
    <property type="match status" value="1"/>
</dbReference>
<keyword evidence="1" id="KW-0732">Signal</keyword>
<evidence type="ECO:0000256" key="1">
    <source>
        <dbReference type="SAM" id="SignalP"/>
    </source>
</evidence>
<dbReference type="STRING" id="400055.SAMN04490243_2018"/>
<evidence type="ECO:0000313" key="3">
    <source>
        <dbReference type="EMBL" id="SFR48056.1"/>
    </source>
</evidence>
<feature type="domain" description="Peptidase M28" evidence="2">
    <location>
        <begin position="288"/>
        <end position="500"/>
    </location>
</feature>
<dbReference type="InterPro" id="IPR018247">
    <property type="entry name" value="EF_Hand_1_Ca_BS"/>
</dbReference>
<dbReference type="RefSeq" id="WP_092982472.1">
    <property type="nucleotide sequence ID" value="NZ_FOYQ01000002.1"/>
</dbReference>
<dbReference type="SUPFAM" id="SSF52025">
    <property type="entry name" value="PA domain"/>
    <property type="match status" value="1"/>
</dbReference>
<feature type="chain" id="PRO_5011578849" evidence="1">
    <location>
        <begin position="23"/>
        <end position="519"/>
    </location>
</feature>
<dbReference type="InterPro" id="IPR007484">
    <property type="entry name" value="Peptidase_M28"/>
</dbReference>
<sequence>MNKYCICLAALALSCNTSKNTASTTPDQPEVDASVTYAATITEAELQEHLYTYASDEFEGRETGEPGQKKAVEYLREAYKGMDIPAAAGTSGTYFQKVPLEMSKLPEGRIVLDDVILTNGGEFLAFSPGTGTYSEVVFMGYGIDEEQYSDYDNVDVNGKVVLTRSGEPRGDDGNYILTGTLEASKWSNVSEAINRRVDAAQAHGAKALMYVDDQNFKRYKGYFDNMRRNNSGRMNLASQEENTQFILLNGDVANTVFGEWSKIEVGSSIAADLALEIESENQAIDSENVVAILEGSEIPNEYVVISSHLDHIGLEPDGEVNNGADDDGSGTVAMLEIAEAFKEAAKAGIRPRRSIVFLHVTGEEKGLLGSRYYTDVEPLYPLANTVANLNIDMIGRIDPKREGSREYIYLIGSDKLSTELHELSEEVNSKYTGMELDYTYNDENDPNRFYYRSDHYNFAKNNIPIIFYFNGTHVDYHRPGDTPDKINYDLLEQRARLVFHTAWEVANRDARLVVDKAAK</sequence>
<dbReference type="EMBL" id="FOYQ01000002">
    <property type="protein sequence ID" value="SFR48056.1"/>
    <property type="molecule type" value="Genomic_DNA"/>
</dbReference>
<proteinExistence type="predicted"/>
<dbReference type="InterPro" id="IPR046450">
    <property type="entry name" value="PA_dom_sf"/>
</dbReference>
<dbReference type="PANTHER" id="PTHR12147">
    <property type="entry name" value="METALLOPEPTIDASE M28 FAMILY MEMBER"/>
    <property type="match status" value="1"/>
</dbReference>
<dbReference type="Pfam" id="PF04389">
    <property type="entry name" value="Peptidase_M28"/>
    <property type="match status" value="1"/>
</dbReference>
<evidence type="ECO:0000259" key="2">
    <source>
        <dbReference type="Pfam" id="PF04389"/>
    </source>
</evidence>
<dbReference type="GO" id="GO:0006508">
    <property type="term" value="P:proteolysis"/>
    <property type="evidence" value="ECO:0007669"/>
    <property type="project" value="InterPro"/>
</dbReference>
<organism evidence="3 4">
    <name type="scientific">Robiginitalea myxolifaciens</name>
    <dbReference type="NCBI Taxonomy" id="400055"/>
    <lineage>
        <taxon>Bacteria</taxon>
        <taxon>Pseudomonadati</taxon>
        <taxon>Bacteroidota</taxon>
        <taxon>Flavobacteriia</taxon>
        <taxon>Flavobacteriales</taxon>
        <taxon>Flavobacteriaceae</taxon>
        <taxon>Robiginitalea</taxon>
    </lineage>
</organism>
<dbReference type="OrthoDB" id="9778250at2"/>
<evidence type="ECO:0000313" key="4">
    <source>
        <dbReference type="Proteomes" id="UP000199534"/>
    </source>
</evidence>
<dbReference type="Gene3D" id="3.40.630.10">
    <property type="entry name" value="Zn peptidases"/>
    <property type="match status" value="1"/>
</dbReference>
<dbReference type="PANTHER" id="PTHR12147:SF26">
    <property type="entry name" value="PEPTIDASE M28 DOMAIN-CONTAINING PROTEIN"/>
    <property type="match status" value="1"/>
</dbReference>
<reference evidence="3 4" key="1">
    <citation type="submission" date="2016-10" db="EMBL/GenBank/DDBJ databases">
        <authorList>
            <person name="de Groot N.N."/>
        </authorList>
    </citation>
    <scope>NUCLEOTIDE SEQUENCE [LARGE SCALE GENOMIC DNA]</scope>
    <source>
        <strain evidence="3 4">DSM 21019</strain>
    </source>
</reference>
<dbReference type="SUPFAM" id="SSF53187">
    <property type="entry name" value="Zn-dependent exopeptidases"/>
    <property type="match status" value="1"/>
</dbReference>
<dbReference type="Gene3D" id="3.50.30.30">
    <property type="match status" value="1"/>
</dbReference>
<dbReference type="AlphaFoldDB" id="A0A1I6H0R5"/>
<dbReference type="PROSITE" id="PS51257">
    <property type="entry name" value="PROKAR_LIPOPROTEIN"/>
    <property type="match status" value="1"/>
</dbReference>
<keyword evidence="4" id="KW-1185">Reference proteome</keyword>
<dbReference type="GO" id="GO:0008235">
    <property type="term" value="F:metalloexopeptidase activity"/>
    <property type="evidence" value="ECO:0007669"/>
    <property type="project" value="InterPro"/>
</dbReference>
<feature type="signal peptide" evidence="1">
    <location>
        <begin position="1"/>
        <end position="22"/>
    </location>
</feature>
<name>A0A1I6H0R5_9FLAO</name>
<accession>A0A1I6H0R5</accession>